<dbReference type="PANTHER" id="PTHR22997:SF0">
    <property type="entry name" value="PIH1 DOMAIN-CONTAINING PROTEIN 1"/>
    <property type="match status" value="1"/>
</dbReference>
<evidence type="ECO:0000259" key="4">
    <source>
        <dbReference type="Pfam" id="PF08190"/>
    </source>
</evidence>
<feature type="region of interest" description="Disordered" evidence="3">
    <location>
        <begin position="22"/>
        <end position="52"/>
    </location>
</feature>
<dbReference type="GO" id="GO:0006364">
    <property type="term" value="P:rRNA processing"/>
    <property type="evidence" value="ECO:0007669"/>
    <property type="project" value="TreeGrafter"/>
</dbReference>
<evidence type="ECO:0000256" key="2">
    <source>
        <dbReference type="ARBA" id="ARBA00046233"/>
    </source>
</evidence>
<evidence type="ECO:0000313" key="5">
    <source>
        <dbReference type="EMBL" id="JAP97106.1"/>
    </source>
</evidence>
<evidence type="ECO:0000256" key="3">
    <source>
        <dbReference type="SAM" id="MobiDB-lite"/>
    </source>
</evidence>
<organism evidence="6">
    <name type="scientific">Lygus hesperus</name>
    <name type="common">Western plant bug</name>
    <dbReference type="NCBI Taxonomy" id="30085"/>
    <lineage>
        <taxon>Eukaryota</taxon>
        <taxon>Metazoa</taxon>
        <taxon>Ecdysozoa</taxon>
        <taxon>Arthropoda</taxon>
        <taxon>Hexapoda</taxon>
        <taxon>Insecta</taxon>
        <taxon>Pterygota</taxon>
        <taxon>Neoptera</taxon>
        <taxon>Paraneoptera</taxon>
        <taxon>Hemiptera</taxon>
        <taxon>Heteroptera</taxon>
        <taxon>Panheteroptera</taxon>
        <taxon>Cimicomorpha</taxon>
        <taxon>Miridae</taxon>
        <taxon>Mirini</taxon>
        <taxon>Lygus</taxon>
    </lineage>
</organism>
<dbReference type="GO" id="GO:0000492">
    <property type="term" value="P:box C/D snoRNP assembly"/>
    <property type="evidence" value="ECO:0007669"/>
    <property type="project" value="TreeGrafter"/>
</dbReference>
<dbReference type="GO" id="GO:0097255">
    <property type="term" value="C:R2TP complex"/>
    <property type="evidence" value="ECO:0007669"/>
    <property type="project" value="TreeGrafter"/>
</dbReference>
<dbReference type="GO" id="GO:1990904">
    <property type="term" value="C:ribonucleoprotein complex"/>
    <property type="evidence" value="ECO:0007669"/>
    <property type="project" value="TreeGrafter"/>
</dbReference>
<name>A0A146LML0_LYGHE</name>
<evidence type="ECO:0000256" key="1">
    <source>
        <dbReference type="ARBA" id="ARBA00008511"/>
    </source>
</evidence>
<dbReference type="InterPro" id="IPR050734">
    <property type="entry name" value="PIH1/Kintoun_subfamily"/>
</dbReference>
<dbReference type="Pfam" id="PF08190">
    <property type="entry name" value="PIH1"/>
    <property type="match status" value="1"/>
</dbReference>
<dbReference type="GO" id="GO:0005737">
    <property type="term" value="C:cytoplasm"/>
    <property type="evidence" value="ECO:0007669"/>
    <property type="project" value="TreeGrafter"/>
</dbReference>
<dbReference type="AlphaFoldDB" id="A0A146LML0"/>
<sequence length="363" mass="40662">MKKSPSVKLEVDPSIIERNLIFTDRSSSPTDDSFDPISKLLGQPNDKKNPDEVPWKYVRPSAGFCVKTRTLEGDKVFINICYTDEIPSPREISDEELIQILESEEASNYTVPLSLGDLHIEADKSGNSCSVYDVAISTSFYNKILKNQLFKTFLMTVVMEGIESKFKLDLILRDEKPYVVLKNRKHLGTLQTHRIQQRKVKEAPKKLIEVISSIDETPKVEKTAKISELSVEKGGIKALSVDDNNKLRLFAVPGSGEVQLLLVLAKIKALTGNDIEMDVSSRRLIISCDRNETIDCVLPYPVQPENAVAQYFVNLQVLKVFFPVASANTGNVLNKQLTTKEIIGEIKLGDGKTRSYNFPLEVV</sequence>
<evidence type="ECO:0000313" key="6">
    <source>
        <dbReference type="EMBL" id="JAQ09254.1"/>
    </source>
</evidence>
<dbReference type="EMBL" id="GDHC01021522">
    <property type="protein sequence ID" value="JAP97106.1"/>
    <property type="molecule type" value="Transcribed_RNA"/>
</dbReference>
<feature type="domain" description="PIH1 N-terminal" evidence="4">
    <location>
        <begin position="49"/>
        <end position="201"/>
    </location>
</feature>
<proteinExistence type="inferred from homology"/>
<accession>A0A146LML0</accession>
<dbReference type="PANTHER" id="PTHR22997">
    <property type="entry name" value="PIH1 DOMAIN-CONTAINING PROTEIN 1"/>
    <property type="match status" value="1"/>
</dbReference>
<protein>
    <submittedName>
        <fullName evidence="6">PIH1 domain-containing protein 1</fullName>
    </submittedName>
</protein>
<reference evidence="6" key="1">
    <citation type="journal article" date="2016" name="Gigascience">
        <title>De novo construction of an expanded transcriptome assembly for the western tarnished plant bug, Lygus hesperus.</title>
        <authorList>
            <person name="Tassone E.E."/>
            <person name="Geib S.M."/>
            <person name="Hall B."/>
            <person name="Fabrick J.A."/>
            <person name="Brent C.S."/>
            <person name="Hull J.J."/>
        </authorList>
    </citation>
    <scope>NUCLEOTIDE SEQUENCE</scope>
</reference>
<dbReference type="InterPro" id="IPR012981">
    <property type="entry name" value="PIH1_N"/>
</dbReference>
<dbReference type="EMBL" id="GDHC01009375">
    <property type="protein sequence ID" value="JAQ09254.1"/>
    <property type="molecule type" value="Transcribed_RNA"/>
</dbReference>
<comment type="function">
    <text evidence="2">Involved in the assembly of C/D box small nucleolar ribonucleoprotein (snoRNP) particles. Recruits the SWI/SNF complex to the core promoter of rRNA genes and enhances pre-rRNA transcription. Mediates interaction of TELO2 with the R2TP complex which is necessary for the stability of MTOR and SMG1. Positively regulates the assembly and activity of the mTORC1 complex.</text>
</comment>
<comment type="similarity">
    <text evidence="1">Belongs to the PIH1 family.</text>
</comment>
<gene>
    <name evidence="6" type="primary">pih1d1_0</name>
    <name evidence="5" type="synonym">pih1d1_1</name>
    <name evidence="6" type="ORF">g.41492</name>
    <name evidence="5" type="ORF">g.41493</name>
</gene>